<dbReference type="GO" id="GO:0032993">
    <property type="term" value="C:protein-DNA complex"/>
    <property type="evidence" value="ECO:0007669"/>
    <property type="project" value="TreeGrafter"/>
</dbReference>
<sequence length="293" mass="31999">MEIRHLKAFVTLAGTLHFAQAAEQLDLSAPTLTAHIQELERALQVRLFNRTKRSVALTSAGEVFLIEARNTLEQLERTLNVGLRAGRGELGRVEIGYVGSAVFFGVLQDQCRRYHAAWPDVLVQTREMPTDQLASALEDGRIDIAFVRMPIALPPSIASHMLIRDRFCVALPADHPLASATGAIPARSLAREAFIVPEQILGLLEVARRGKFTPDVVAAPGSLLTVLTHVSLGMGVAVVPSVLVEVMKLPNVVFRELAGAAIDSEVAALHRRHERSPAVRHFVDQIKRTTARA</sequence>
<dbReference type="Pfam" id="PF00126">
    <property type="entry name" value="HTH_1"/>
    <property type="match status" value="1"/>
</dbReference>
<dbReference type="GO" id="GO:0003700">
    <property type="term" value="F:DNA-binding transcription factor activity"/>
    <property type="evidence" value="ECO:0007669"/>
    <property type="project" value="InterPro"/>
</dbReference>
<dbReference type="Proteomes" id="UP000060602">
    <property type="component" value="Chromosome"/>
</dbReference>
<dbReference type="InterPro" id="IPR000847">
    <property type="entry name" value="LysR_HTH_N"/>
</dbReference>
<dbReference type="InterPro" id="IPR036388">
    <property type="entry name" value="WH-like_DNA-bd_sf"/>
</dbReference>
<keyword evidence="2" id="KW-0805">Transcription regulation</keyword>
<evidence type="ECO:0000256" key="3">
    <source>
        <dbReference type="ARBA" id="ARBA00023125"/>
    </source>
</evidence>
<dbReference type="EMBL" id="CP014060">
    <property type="protein sequence ID" value="AMG37491.1"/>
    <property type="molecule type" value="Genomic_DNA"/>
</dbReference>
<dbReference type="InterPro" id="IPR036390">
    <property type="entry name" value="WH_DNA-bd_sf"/>
</dbReference>
<dbReference type="AlphaFoldDB" id="A0A109XXH6"/>
<gene>
    <name evidence="6" type="ORF">AL504_16630</name>
</gene>
<name>A0A109XXH6_ALCXX</name>
<comment type="similarity">
    <text evidence="1">Belongs to the LysR transcriptional regulatory family.</text>
</comment>
<dbReference type="Gene3D" id="1.10.10.10">
    <property type="entry name" value="Winged helix-like DNA-binding domain superfamily/Winged helix DNA-binding domain"/>
    <property type="match status" value="1"/>
</dbReference>
<evidence type="ECO:0000256" key="2">
    <source>
        <dbReference type="ARBA" id="ARBA00023015"/>
    </source>
</evidence>
<keyword evidence="3" id="KW-0238">DNA-binding</keyword>
<dbReference type="PROSITE" id="PS50931">
    <property type="entry name" value="HTH_LYSR"/>
    <property type="match status" value="1"/>
</dbReference>
<dbReference type="RefSeq" id="WP_061072603.1">
    <property type="nucleotide sequence ID" value="NZ_CP014060.2"/>
</dbReference>
<dbReference type="InterPro" id="IPR005119">
    <property type="entry name" value="LysR_subst-bd"/>
</dbReference>
<dbReference type="PANTHER" id="PTHR30346">
    <property type="entry name" value="TRANSCRIPTIONAL DUAL REGULATOR HCAR-RELATED"/>
    <property type="match status" value="1"/>
</dbReference>
<dbReference type="Pfam" id="PF03466">
    <property type="entry name" value="LysR_substrate"/>
    <property type="match status" value="1"/>
</dbReference>
<dbReference type="SUPFAM" id="SSF46785">
    <property type="entry name" value="Winged helix' DNA-binding domain"/>
    <property type="match status" value="1"/>
</dbReference>
<dbReference type="GO" id="GO:0003677">
    <property type="term" value="F:DNA binding"/>
    <property type="evidence" value="ECO:0007669"/>
    <property type="project" value="UniProtKB-KW"/>
</dbReference>
<keyword evidence="4" id="KW-0804">Transcription</keyword>
<evidence type="ECO:0000256" key="1">
    <source>
        <dbReference type="ARBA" id="ARBA00009437"/>
    </source>
</evidence>
<dbReference type="PANTHER" id="PTHR30346:SF17">
    <property type="entry name" value="LYSR FAMILY TRANSCRIPTIONAL REGULATOR"/>
    <property type="match status" value="1"/>
</dbReference>
<evidence type="ECO:0000313" key="6">
    <source>
        <dbReference type="EMBL" id="AMG37491.1"/>
    </source>
</evidence>
<proteinExistence type="inferred from homology"/>
<evidence type="ECO:0000259" key="5">
    <source>
        <dbReference type="PROSITE" id="PS50931"/>
    </source>
</evidence>
<protein>
    <submittedName>
        <fullName evidence="6">LysR family transcriptional regulator</fullName>
    </submittedName>
</protein>
<feature type="domain" description="HTH lysR-type" evidence="5">
    <location>
        <begin position="1"/>
        <end position="58"/>
    </location>
</feature>
<accession>A0A109XXH6</accession>
<evidence type="ECO:0000256" key="4">
    <source>
        <dbReference type="ARBA" id="ARBA00023163"/>
    </source>
</evidence>
<dbReference type="FunFam" id="1.10.10.10:FF:000001">
    <property type="entry name" value="LysR family transcriptional regulator"/>
    <property type="match status" value="1"/>
</dbReference>
<dbReference type="Gene3D" id="3.40.190.10">
    <property type="entry name" value="Periplasmic binding protein-like II"/>
    <property type="match status" value="2"/>
</dbReference>
<organism evidence="6 7">
    <name type="scientific">Alcaligenes xylosoxydans xylosoxydans</name>
    <name type="common">Achromobacter xylosoxidans</name>
    <dbReference type="NCBI Taxonomy" id="85698"/>
    <lineage>
        <taxon>Bacteria</taxon>
        <taxon>Pseudomonadati</taxon>
        <taxon>Pseudomonadota</taxon>
        <taxon>Betaproteobacteria</taxon>
        <taxon>Burkholderiales</taxon>
        <taxon>Alcaligenaceae</taxon>
        <taxon>Achromobacter</taxon>
    </lineage>
</organism>
<reference evidence="7" key="1">
    <citation type="submission" date="2015-12" db="EMBL/GenBank/DDBJ databases">
        <title>FDA dAtabase for Regulatory Grade micrObial Sequences (FDA-ARGOS): Supporting development and validation of Infectious Disease Dx tests.</title>
        <authorList>
            <person name="Case J."/>
            <person name="Tallon L."/>
            <person name="Sadzewicz L."/>
            <person name="Sengamalay N."/>
            <person name="Ott S."/>
            <person name="Godinez A."/>
            <person name="Nagaraj S."/>
            <person name="Nadendla S."/>
            <person name="Sichtig H."/>
        </authorList>
    </citation>
    <scope>NUCLEOTIDE SEQUENCE [LARGE SCALE GENOMIC DNA]</scope>
    <source>
        <strain evidence="7">FDAARGOS_147</strain>
    </source>
</reference>
<dbReference type="SUPFAM" id="SSF53850">
    <property type="entry name" value="Periplasmic binding protein-like II"/>
    <property type="match status" value="1"/>
</dbReference>
<dbReference type="CDD" id="cd08414">
    <property type="entry name" value="PBP2_LTTR_aromatics_like"/>
    <property type="match status" value="1"/>
</dbReference>
<evidence type="ECO:0000313" key="7">
    <source>
        <dbReference type="Proteomes" id="UP000060602"/>
    </source>
</evidence>